<comment type="similarity">
    <text evidence="3">Belongs to the RecD family. RecD2 subfamily.</text>
</comment>
<dbReference type="InterPro" id="IPR003593">
    <property type="entry name" value="AAA+_ATPase"/>
</dbReference>
<dbReference type="PANTHER" id="PTHR43788">
    <property type="entry name" value="DNA2/NAM7 HELICASE FAMILY MEMBER"/>
    <property type="match status" value="1"/>
</dbReference>
<dbReference type="InterPro" id="IPR055446">
    <property type="entry name" value="RecD2_N_OB"/>
</dbReference>
<evidence type="ECO:0000256" key="1">
    <source>
        <dbReference type="ARBA" id="ARBA00022741"/>
    </source>
</evidence>
<feature type="domain" description="AAA+ ATPase" evidence="4">
    <location>
        <begin position="353"/>
        <end position="508"/>
    </location>
</feature>
<evidence type="ECO:0000313" key="5">
    <source>
        <dbReference type="EMBL" id="MBD7943786.1"/>
    </source>
</evidence>
<comment type="catalytic activity">
    <reaction evidence="3">
        <text>ATP + H2O = ADP + phosphate + H(+)</text>
        <dbReference type="Rhea" id="RHEA:13065"/>
        <dbReference type="ChEBI" id="CHEBI:15377"/>
        <dbReference type="ChEBI" id="CHEBI:15378"/>
        <dbReference type="ChEBI" id="CHEBI:30616"/>
        <dbReference type="ChEBI" id="CHEBI:43474"/>
        <dbReference type="ChEBI" id="CHEBI:456216"/>
        <dbReference type="EC" id="5.6.2.3"/>
    </reaction>
</comment>
<feature type="binding site" evidence="3">
    <location>
        <begin position="364"/>
        <end position="368"/>
    </location>
    <ligand>
        <name>ATP</name>
        <dbReference type="ChEBI" id="CHEBI:30616"/>
    </ligand>
</feature>
<dbReference type="CDD" id="cd17933">
    <property type="entry name" value="DEXSc_RecD-like"/>
    <property type="match status" value="1"/>
</dbReference>
<dbReference type="InterPro" id="IPR027417">
    <property type="entry name" value="P-loop_NTPase"/>
</dbReference>
<keyword evidence="1 3" id="KW-0547">Nucleotide-binding</keyword>
<keyword evidence="2 3" id="KW-0067">ATP-binding</keyword>
<dbReference type="NCBIfam" id="TIGR01448">
    <property type="entry name" value="recD_rel"/>
    <property type="match status" value="1"/>
</dbReference>
<dbReference type="PANTHER" id="PTHR43788:SF6">
    <property type="entry name" value="DNA HELICASE B"/>
    <property type="match status" value="1"/>
</dbReference>
<dbReference type="RefSeq" id="WP_144535785.1">
    <property type="nucleotide sequence ID" value="NZ_JACSQO010000002.1"/>
</dbReference>
<dbReference type="Pfam" id="PF14490">
    <property type="entry name" value="HHH_RecD2"/>
    <property type="match status" value="1"/>
</dbReference>
<dbReference type="Gene3D" id="3.40.50.300">
    <property type="entry name" value="P-loop containing nucleotide triphosphate hydrolases"/>
    <property type="match status" value="2"/>
</dbReference>
<dbReference type="InterPro" id="IPR050534">
    <property type="entry name" value="Coronavir_polyprotein_1ab"/>
</dbReference>
<evidence type="ECO:0000259" key="4">
    <source>
        <dbReference type="SMART" id="SM00382"/>
    </source>
</evidence>
<reference evidence="5 6" key="1">
    <citation type="submission" date="2020-08" db="EMBL/GenBank/DDBJ databases">
        <title>A Genomic Blueprint of the Chicken Gut Microbiome.</title>
        <authorList>
            <person name="Gilroy R."/>
            <person name="Ravi A."/>
            <person name="Getino M."/>
            <person name="Pursley I."/>
            <person name="Horton D.L."/>
            <person name="Alikhan N.-F."/>
            <person name="Baker D."/>
            <person name="Gharbi K."/>
            <person name="Hall N."/>
            <person name="Watson M."/>
            <person name="Adriaenssens E.M."/>
            <person name="Foster-Nyarko E."/>
            <person name="Jarju S."/>
            <person name="Secka A."/>
            <person name="Antonio M."/>
            <person name="Oren A."/>
            <person name="Chaudhuri R."/>
            <person name="La Ragione R.M."/>
            <person name="Hildebrand F."/>
            <person name="Pallen M.J."/>
        </authorList>
    </citation>
    <scope>NUCLEOTIDE SEQUENCE [LARGE SCALE GENOMIC DNA]</scope>
    <source>
        <strain evidence="5 6">Sa2BUA9</strain>
    </source>
</reference>
<dbReference type="EMBL" id="JACSQO010000002">
    <property type="protein sequence ID" value="MBD7943786.1"/>
    <property type="molecule type" value="Genomic_DNA"/>
</dbReference>
<dbReference type="InterPro" id="IPR027785">
    <property type="entry name" value="UvrD-like_helicase_C"/>
</dbReference>
<accession>A0ABR8R7M0</accession>
<keyword evidence="3" id="KW-0378">Hydrolase</keyword>
<proteinExistence type="inferred from homology"/>
<dbReference type="InterPro" id="IPR006345">
    <property type="entry name" value="RecD2"/>
</dbReference>
<organism evidence="5 6">
    <name type="scientific">Psychrobacillus faecigallinarum</name>
    <dbReference type="NCBI Taxonomy" id="2762235"/>
    <lineage>
        <taxon>Bacteria</taxon>
        <taxon>Bacillati</taxon>
        <taxon>Bacillota</taxon>
        <taxon>Bacilli</taxon>
        <taxon>Bacillales</taxon>
        <taxon>Bacillaceae</taxon>
        <taxon>Psychrobacillus</taxon>
    </lineage>
</organism>
<evidence type="ECO:0000256" key="3">
    <source>
        <dbReference type="HAMAP-Rule" id="MF_01488"/>
    </source>
</evidence>
<name>A0ABR8R7M0_9BACI</name>
<gene>
    <name evidence="3" type="primary">recD2</name>
    <name evidence="5" type="ORF">H9650_06605</name>
</gene>
<dbReference type="Pfam" id="PF13538">
    <property type="entry name" value="UvrD_C_2"/>
    <property type="match status" value="1"/>
</dbReference>
<evidence type="ECO:0000313" key="6">
    <source>
        <dbReference type="Proteomes" id="UP000640786"/>
    </source>
</evidence>
<dbReference type="CDD" id="cd18809">
    <property type="entry name" value="SF1_C_RecD"/>
    <property type="match status" value="1"/>
</dbReference>
<dbReference type="InterPro" id="IPR029493">
    <property type="entry name" value="RecD2-like_HHH"/>
</dbReference>
<keyword evidence="3" id="KW-0238">DNA-binding</keyword>
<dbReference type="InterPro" id="IPR041451">
    <property type="entry name" value="RecD2_SH13"/>
</dbReference>
<dbReference type="SUPFAM" id="SSF52540">
    <property type="entry name" value="P-loop containing nucleoside triphosphate hydrolases"/>
    <property type="match status" value="2"/>
</dbReference>
<sequence length="811" mass="91113">MTNEMINNEKQFIAGRPIVSIFHNPQNLFSIIKLKVKSTNTVYKEKEIIVTGYFPPLVLEEAYKFTGYIKNHPKYGVQFQVETFQKEVPATETGIVHYLSSDMFPGIGRKTAEQIVKKLGENAINRILDDPSALDIIPRLAEEKKQTIRATLEQNLGLEKVMIQLNEWGFGPQIAMKIYQVYREETISKLTDNPYRLIEDVEGVGFVRADELGYKLGIKGNHPDRIKAAIYHLLQSSSLSEGHVFQYAEQLLEDVKRMLENAQREEISYDAITKCCIELAEESRIVGEVNRFYIPSLYFSEVGISSKVETLLTEKDLHHFPLSEIKKHLGALEERLGVQYAKTQIKAIETALNSTITLLTGGPGTGKTTVVRGIVELYAELHGLSLDPKEWAKEQKPFPIVLAAPTGRAAKRLSESTELPAMTIHRLLGFNGQEDNDTEGKEIEGRLVIIDETSMLDTWLGHQLLKAIPKDAQVIFVGDQDQLPPVGPGQVLKDLLACKRIPTVELVDIYRQSEGSSIIELAHEMKKGSVPATLTAKTKDRSFIKASPEQIPKVVEQVLKAALSKGQSIREIQVLAPMYRGPAGIDTLNKMIQEMVNPNPDGTRKEMTFGETIYRIGDKVLQLVNQPESNVFNGDMGEVVALFKANETVEKKEMLVVSFDGNEVTYEKNDLNQITLAYCCSVHKSQGSEFQTVIMPVTRSYMKMLRRNLLYTGITRAKNFLILCGDPEVFTFGVKRTDDLQRLTTLKERLADEETVEDAKSIAEEIEAKEVTSQSTHDDLVTTYLSSDNYHSIDPMIGMKGINPYQFLDSD</sequence>
<dbReference type="Pfam" id="PF13604">
    <property type="entry name" value="AAA_30"/>
    <property type="match status" value="1"/>
</dbReference>
<dbReference type="Pfam" id="PF18335">
    <property type="entry name" value="SH3_13"/>
    <property type="match status" value="1"/>
</dbReference>
<dbReference type="Proteomes" id="UP000640786">
    <property type="component" value="Unassembled WGS sequence"/>
</dbReference>
<dbReference type="SMART" id="SM00382">
    <property type="entry name" value="AAA"/>
    <property type="match status" value="1"/>
</dbReference>
<comment type="caution">
    <text evidence="5">The sequence shown here is derived from an EMBL/GenBank/DDBJ whole genome shotgun (WGS) entry which is preliminary data.</text>
</comment>
<keyword evidence="3" id="KW-0413">Isomerase</keyword>
<dbReference type="EC" id="5.6.2.3" evidence="3"/>
<protein>
    <recommendedName>
        <fullName evidence="3">ATP-dependent RecD2 DNA helicase</fullName>
        <ecNumber evidence="3">5.6.2.3</ecNumber>
    </recommendedName>
    <alternativeName>
        <fullName evidence="3">DNA 5'-3' helicase subunit RecD2</fullName>
    </alternativeName>
</protein>
<dbReference type="HAMAP" id="MF_01488">
    <property type="entry name" value="RecD2"/>
    <property type="match status" value="1"/>
</dbReference>
<dbReference type="Gene3D" id="2.30.30.940">
    <property type="match status" value="1"/>
</dbReference>
<keyword evidence="6" id="KW-1185">Reference proteome</keyword>
<comment type="function">
    <text evidence="3">DNA-dependent ATPase and ATP-dependent 5'-3' DNA helicase. Has no activity on blunt DNA or DNA with 3'-overhangs, requires at least 10 bases of 5'-ssDNA for helicase activity.</text>
</comment>
<dbReference type="Pfam" id="PF23139">
    <property type="entry name" value="OB_YrrC"/>
    <property type="match status" value="1"/>
</dbReference>
<dbReference type="Gene3D" id="1.10.10.2220">
    <property type="match status" value="1"/>
</dbReference>
<evidence type="ECO:0000256" key="2">
    <source>
        <dbReference type="ARBA" id="ARBA00022840"/>
    </source>
</evidence>
<keyword evidence="3" id="KW-0347">Helicase</keyword>